<accession>A0ABV9RKH6</accession>
<comment type="caution">
    <text evidence="2">The sequence shown here is derived from an EMBL/GenBank/DDBJ whole genome shotgun (WGS) entry which is preliminary data.</text>
</comment>
<evidence type="ECO:0000256" key="1">
    <source>
        <dbReference type="SAM" id="MobiDB-lite"/>
    </source>
</evidence>
<dbReference type="RefSeq" id="WP_274191257.1">
    <property type="nucleotide sequence ID" value="NZ_BAABHN010000041.1"/>
</dbReference>
<dbReference type="Proteomes" id="UP001595909">
    <property type="component" value="Unassembled WGS sequence"/>
</dbReference>
<keyword evidence="3" id="KW-1185">Reference proteome</keyword>
<reference evidence="3" key="1">
    <citation type="journal article" date="2019" name="Int. J. Syst. Evol. Microbiol.">
        <title>The Global Catalogue of Microorganisms (GCM) 10K type strain sequencing project: providing services to taxonomists for standard genome sequencing and annotation.</title>
        <authorList>
            <consortium name="The Broad Institute Genomics Platform"/>
            <consortium name="The Broad Institute Genome Sequencing Center for Infectious Disease"/>
            <person name="Wu L."/>
            <person name="Ma J."/>
        </authorList>
    </citation>
    <scope>NUCLEOTIDE SEQUENCE [LARGE SCALE GENOMIC DNA]</scope>
    <source>
        <strain evidence="3">CCUG 50347</strain>
    </source>
</reference>
<feature type="compositionally biased region" description="Polar residues" evidence="1">
    <location>
        <begin position="128"/>
        <end position="141"/>
    </location>
</feature>
<organism evidence="2 3">
    <name type="scientific">Actinomycetospora chibensis</name>
    <dbReference type="NCBI Taxonomy" id="663606"/>
    <lineage>
        <taxon>Bacteria</taxon>
        <taxon>Bacillati</taxon>
        <taxon>Actinomycetota</taxon>
        <taxon>Actinomycetes</taxon>
        <taxon>Pseudonocardiales</taxon>
        <taxon>Pseudonocardiaceae</taxon>
        <taxon>Actinomycetospora</taxon>
    </lineage>
</organism>
<name>A0ABV9RKH6_9PSEU</name>
<gene>
    <name evidence="2" type="ORF">ACFPEL_20080</name>
</gene>
<sequence>MSIDHDVRFGLGAGLDALAPGAELAAALDRVSAAALTGEDLAAYVRGRWRLLNRASAELLEGLHHLGRAQAGRTERLASCDGFSGDEVSAQLGWSRTMSSPKLDLPDDGWDDHRTDTHDDIDPDWFQKLTQKTRPTATIPTRGSYDDEPPF</sequence>
<proteinExistence type="predicted"/>
<feature type="compositionally biased region" description="Basic and acidic residues" evidence="1">
    <location>
        <begin position="111"/>
        <end position="120"/>
    </location>
</feature>
<dbReference type="EMBL" id="JBHSIM010000041">
    <property type="protein sequence ID" value="MFC4834723.1"/>
    <property type="molecule type" value="Genomic_DNA"/>
</dbReference>
<feature type="region of interest" description="Disordered" evidence="1">
    <location>
        <begin position="95"/>
        <end position="151"/>
    </location>
</feature>
<evidence type="ECO:0000313" key="3">
    <source>
        <dbReference type="Proteomes" id="UP001595909"/>
    </source>
</evidence>
<evidence type="ECO:0000313" key="2">
    <source>
        <dbReference type="EMBL" id="MFC4834723.1"/>
    </source>
</evidence>
<protein>
    <submittedName>
        <fullName evidence="2">Uncharacterized protein</fullName>
    </submittedName>
</protein>